<gene>
    <name evidence="1" type="ORF">FDQ92_11985</name>
</gene>
<keyword evidence="2" id="KW-1185">Reference proteome</keyword>
<evidence type="ECO:0000313" key="1">
    <source>
        <dbReference type="EMBL" id="QCQ22830.1"/>
    </source>
</evidence>
<dbReference type="Proteomes" id="UP000298602">
    <property type="component" value="Chromosome"/>
</dbReference>
<protein>
    <submittedName>
        <fullName evidence="1">SAP domain-containing protein</fullName>
    </submittedName>
</protein>
<organism evidence="1 2">
    <name type="scientific">Desulfoglaeba alkanexedens ALDC</name>
    <dbReference type="NCBI Taxonomy" id="980445"/>
    <lineage>
        <taxon>Bacteria</taxon>
        <taxon>Pseudomonadati</taxon>
        <taxon>Thermodesulfobacteriota</taxon>
        <taxon>Syntrophobacteria</taxon>
        <taxon>Syntrophobacterales</taxon>
        <taxon>Syntrophobacteraceae</taxon>
        <taxon>Desulfoglaeba</taxon>
    </lineage>
</organism>
<name>A0A4P8L4L8_9BACT</name>
<dbReference type="RefSeq" id="WP_137425113.1">
    <property type="nucleotide sequence ID" value="NZ_CP040098.1"/>
</dbReference>
<evidence type="ECO:0000313" key="2">
    <source>
        <dbReference type="Proteomes" id="UP000298602"/>
    </source>
</evidence>
<reference evidence="1 2" key="2">
    <citation type="submission" date="2019-05" db="EMBL/GenBank/DDBJ databases">
        <authorList>
            <person name="Suflita J.M."/>
            <person name="Marks C.R."/>
        </authorList>
    </citation>
    <scope>NUCLEOTIDE SEQUENCE [LARGE SCALE GENOMIC DNA]</scope>
    <source>
        <strain evidence="1 2">ALDC</strain>
    </source>
</reference>
<sequence>MKMQEIREMAKKLGVRSFGKSKVELIREIQRAEGNFPCFGTAQGYCDQLDCCFRSLCLNSGKSTKKAKAKTTS</sequence>
<accession>A0A4P8L4L8</accession>
<dbReference type="AlphaFoldDB" id="A0A4P8L4L8"/>
<dbReference type="EMBL" id="CP040098">
    <property type="protein sequence ID" value="QCQ22830.1"/>
    <property type="molecule type" value="Genomic_DNA"/>
</dbReference>
<dbReference type="KEGG" id="dax:FDQ92_11985"/>
<dbReference type="OrthoDB" id="1687780at2"/>
<proteinExistence type="predicted"/>
<reference evidence="1 2" key="1">
    <citation type="submission" date="2019-05" db="EMBL/GenBank/DDBJ databases">
        <title>The Complete Genome Sequence of the n-alkane-degrading Desulfoglaeba alkanexedens ALDC reveals multiple alkylsuccinate synthase gene clusters.</title>
        <authorList>
            <person name="Callaghan A.V."/>
            <person name="Davidova I.A."/>
            <person name="Duncan K.E."/>
            <person name="Morris B."/>
            <person name="McInerney M.J."/>
        </authorList>
    </citation>
    <scope>NUCLEOTIDE SEQUENCE [LARGE SCALE GENOMIC DNA]</scope>
    <source>
        <strain evidence="1 2">ALDC</strain>
    </source>
</reference>